<evidence type="ECO:0000313" key="2">
    <source>
        <dbReference type="Proteomes" id="UP001152531"/>
    </source>
</evidence>
<gene>
    <name evidence="1" type="ORF">CLIB1444_10S01728</name>
</gene>
<protein>
    <submittedName>
        <fullName evidence="1">Uncharacterized protein</fullName>
    </submittedName>
</protein>
<dbReference type="Proteomes" id="UP001152531">
    <property type="component" value="Unassembled WGS sequence"/>
</dbReference>
<dbReference type="EMBL" id="CALSDN010000010">
    <property type="protein sequence ID" value="CAH6722583.1"/>
    <property type="molecule type" value="Genomic_DNA"/>
</dbReference>
<name>A0ACA9YBY3_9ASCO</name>
<comment type="caution">
    <text evidence="1">The sequence shown here is derived from an EMBL/GenBank/DDBJ whole genome shotgun (WGS) entry which is preliminary data.</text>
</comment>
<organism evidence="1 2">
    <name type="scientific">[Candida] jaroonii</name>
    <dbReference type="NCBI Taxonomy" id="467808"/>
    <lineage>
        <taxon>Eukaryota</taxon>
        <taxon>Fungi</taxon>
        <taxon>Dikarya</taxon>
        <taxon>Ascomycota</taxon>
        <taxon>Saccharomycotina</taxon>
        <taxon>Pichiomycetes</taxon>
        <taxon>Debaryomycetaceae</taxon>
        <taxon>Yamadazyma</taxon>
    </lineage>
</organism>
<evidence type="ECO:0000313" key="1">
    <source>
        <dbReference type="EMBL" id="CAH6722583.1"/>
    </source>
</evidence>
<reference evidence="1" key="1">
    <citation type="submission" date="2022-06" db="EMBL/GenBank/DDBJ databases">
        <authorList>
            <person name="Legras J.-L."/>
            <person name="Devillers H."/>
            <person name="Grondin C."/>
        </authorList>
    </citation>
    <scope>NUCLEOTIDE SEQUENCE</scope>
    <source>
        <strain evidence="1">CLIB 1444</strain>
    </source>
</reference>
<proteinExistence type="predicted"/>
<keyword evidence="2" id="KW-1185">Reference proteome</keyword>
<accession>A0ACA9YBY3</accession>
<sequence length="177" mass="21156">MEDKIIQPLIIKLSQLPHDLAVLPDHIITKLYEDIELLTSFVKSLPEYEQFNDKVIGKLNDQISKLNDILVIFEKYQSVSKEIEDKTNKLNLIHREFLDLETIQYKLLSSNFNQDYQKLKFQKLINKSHENSLKLVESINYNEFDSFLKSFKSSRKVYHLRMEKMNRWNEERITGFV</sequence>